<evidence type="ECO:0000313" key="2">
    <source>
        <dbReference type="Proteomes" id="UP000799755"/>
    </source>
</evidence>
<evidence type="ECO:0000313" key="1">
    <source>
        <dbReference type="EMBL" id="KAF2464669.1"/>
    </source>
</evidence>
<name>A0ACB6QC94_9PLEO</name>
<keyword evidence="2" id="KW-1185">Reference proteome</keyword>
<gene>
    <name evidence="1" type="ORF">BDR25DRAFT_361216</name>
</gene>
<protein>
    <submittedName>
        <fullName evidence="1">Uncharacterized protein</fullName>
    </submittedName>
</protein>
<organism evidence="1 2">
    <name type="scientific">Lindgomyces ingoldianus</name>
    <dbReference type="NCBI Taxonomy" id="673940"/>
    <lineage>
        <taxon>Eukaryota</taxon>
        <taxon>Fungi</taxon>
        <taxon>Dikarya</taxon>
        <taxon>Ascomycota</taxon>
        <taxon>Pezizomycotina</taxon>
        <taxon>Dothideomycetes</taxon>
        <taxon>Pleosporomycetidae</taxon>
        <taxon>Pleosporales</taxon>
        <taxon>Lindgomycetaceae</taxon>
        <taxon>Lindgomyces</taxon>
    </lineage>
</organism>
<comment type="caution">
    <text evidence="1">The sequence shown here is derived from an EMBL/GenBank/DDBJ whole genome shotgun (WGS) entry which is preliminary data.</text>
</comment>
<dbReference type="EMBL" id="MU003534">
    <property type="protein sequence ID" value="KAF2464669.1"/>
    <property type="molecule type" value="Genomic_DNA"/>
</dbReference>
<reference evidence="1" key="1">
    <citation type="journal article" date="2020" name="Stud. Mycol.">
        <title>101 Dothideomycetes genomes: a test case for predicting lifestyles and emergence of pathogens.</title>
        <authorList>
            <person name="Haridas S."/>
            <person name="Albert R."/>
            <person name="Binder M."/>
            <person name="Bloem J."/>
            <person name="Labutti K."/>
            <person name="Salamov A."/>
            <person name="Andreopoulos B."/>
            <person name="Baker S."/>
            <person name="Barry K."/>
            <person name="Bills G."/>
            <person name="Bluhm B."/>
            <person name="Cannon C."/>
            <person name="Castanera R."/>
            <person name="Culley D."/>
            <person name="Daum C."/>
            <person name="Ezra D."/>
            <person name="Gonzalez J."/>
            <person name="Henrissat B."/>
            <person name="Kuo A."/>
            <person name="Liang C."/>
            <person name="Lipzen A."/>
            <person name="Lutzoni F."/>
            <person name="Magnuson J."/>
            <person name="Mondo S."/>
            <person name="Nolan M."/>
            <person name="Ohm R."/>
            <person name="Pangilinan J."/>
            <person name="Park H.-J."/>
            <person name="Ramirez L."/>
            <person name="Alfaro M."/>
            <person name="Sun H."/>
            <person name="Tritt A."/>
            <person name="Yoshinaga Y."/>
            <person name="Zwiers L.-H."/>
            <person name="Turgeon B."/>
            <person name="Goodwin S."/>
            <person name="Spatafora J."/>
            <person name="Crous P."/>
            <person name="Grigoriev I."/>
        </authorList>
    </citation>
    <scope>NUCLEOTIDE SEQUENCE</scope>
    <source>
        <strain evidence="1">ATCC 200398</strain>
    </source>
</reference>
<sequence length="116" mass="13494">MFKILPWLLPPLFQLARLINHTFFLIASGRKIENLILNTNLTSKYTDEFILIDTSNTFNKQNNSHYPSSFITRLPVGLLGRRRQGIFISNIQKKLFDVPLIIPKVPPIHHLNARSW</sequence>
<proteinExistence type="predicted"/>
<dbReference type="Proteomes" id="UP000799755">
    <property type="component" value="Unassembled WGS sequence"/>
</dbReference>
<accession>A0ACB6QC94</accession>